<keyword evidence="3" id="KW-1185">Reference proteome</keyword>
<evidence type="ECO:0000256" key="1">
    <source>
        <dbReference type="SAM" id="Phobius"/>
    </source>
</evidence>
<organism evidence="2 3">
    <name type="scientific">Nonomuraea antimicrobica</name>
    <dbReference type="NCBI Taxonomy" id="561173"/>
    <lineage>
        <taxon>Bacteria</taxon>
        <taxon>Bacillati</taxon>
        <taxon>Actinomycetota</taxon>
        <taxon>Actinomycetes</taxon>
        <taxon>Streptosporangiales</taxon>
        <taxon>Streptosporangiaceae</taxon>
        <taxon>Nonomuraea</taxon>
    </lineage>
</organism>
<evidence type="ECO:0000313" key="2">
    <source>
        <dbReference type="EMBL" id="GAA3663672.1"/>
    </source>
</evidence>
<protein>
    <recommendedName>
        <fullName evidence="4">DUF4175 domain-containing protein</fullName>
    </recommendedName>
</protein>
<keyword evidence="1" id="KW-1133">Transmembrane helix</keyword>
<feature type="transmembrane region" description="Helical" evidence="1">
    <location>
        <begin position="7"/>
        <end position="27"/>
    </location>
</feature>
<feature type="transmembrane region" description="Helical" evidence="1">
    <location>
        <begin position="33"/>
        <end position="51"/>
    </location>
</feature>
<keyword evidence="1" id="KW-0472">Membrane</keyword>
<name>A0ABP7BN48_9ACTN</name>
<sequence length="54" mass="5772">MDMGRVLLIIAAVVAALMLLGPLVGFAFTLLKWALVIGAVVFGGMLLSNWLKRT</sequence>
<accession>A0ABP7BN48</accession>
<comment type="caution">
    <text evidence="2">The sequence shown here is derived from an EMBL/GenBank/DDBJ whole genome shotgun (WGS) entry which is preliminary data.</text>
</comment>
<reference evidence="3" key="1">
    <citation type="journal article" date="2019" name="Int. J. Syst. Evol. Microbiol.">
        <title>The Global Catalogue of Microorganisms (GCM) 10K type strain sequencing project: providing services to taxonomists for standard genome sequencing and annotation.</title>
        <authorList>
            <consortium name="The Broad Institute Genomics Platform"/>
            <consortium name="The Broad Institute Genome Sequencing Center for Infectious Disease"/>
            <person name="Wu L."/>
            <person name="Ma J."/>
        </authorList>
    </citation>
    <scope>NUCLEOTIDE SEQUENCE [LARGE SCALE GENOMIC DNA]</scope>
    <source>
        <strain evidence="3">JCM 16904</strain>
    </source>
</reference>
<evidence type="ECO:0008006" key="4">
    <source>
        <dbReference type="Google" id="ProtNLM"/>
    </source>
</evidence>
<proteinExistence type="predicted"/>
<dbReference type="EMBL" id="BAAAZP010000052">
    <property type="protein sequence ID" value="GAA3663672.1"/>
    <property type="molecule type" value="Genomic_DNA"/>
</dbReference>
<dbReference type="Proteomes" id="UP001500902">
    <property type="component" value="Unassembled WGS sequence"/>
</dbReference>
<gene>
    <name evidence="2" type="ORF">GCM10022224_029560</name>
</gene>
<keyword evidence="1" id="KW-0812">Transmembrane</keyword>
<evidence type="ECO:0000313" key="3">
    <source>
        <dbReference type="Proteomes" id="UP001500902"/>
    </source>
</evidence>